<keyword evidence="2" id="KW-1185">Reference proteome</keyword>
<sequence length="593" mass="66776">MNANTWLHHEVNMPGGLKAPYFLTQLNTLWPDLADSRQVHTDSKDGVIASMVYWDHPLRHEAPDIDWPPGGAFPSALFEPAEGVTQDAVLPLTKGLLAVLRVRDDMKDYEVETASGRLRLMHWRLTLGCREYRFLQFTPEEIAYLKAPGHTWGWFPRKRLPRLAGLLAPLYGNRPELRDQLIAGDREVMETCWAEAGHLLTEAVDKAVVRHTEPPVAAPSIGTRLDNGINVVGFATGQFGVGEDARMATRALLHAGLAPCVYEPPIPLTMAHRQNGWIDRHMQDAPIYRFNLITLPAVDTLRLFFLQQADVLAGRYNICGWQWELPKWPERWQGLMAMPDEIWAQTRFLQVMFSQATDKPVVYMSSAVEIPSFEPRSRAHFQLPEQPFTFLSVFDCNAWYQRKNPLAAVRAFQLAFPASERGVQLVVKMMNSRPEVPEHQELMRLAGMDDRIVIIDQFLSRQDMLALLDCADVFVSLHRSEGFGRVVAECMLLGKPVISTNYSGSVDFAHEGTAYVVDGPLIPLRKGDYADHEGQCWMDPDIELAASAMRRCLEDAEGTAAMAARGQAYIKAHHSIEAVARQYADRLKTIGVI</sequence>
<reference evidence="2" key="1">
    <citation type="journal article" date="2019" name="Int. J. Syst. Evol. Microbiol.">
        <title>The Global Catalogue of Microorganisms (GCM) 10K type strain sequencing project: providing services to taxonomists for standard genome sequencing and annotation.</title>
        <authorList>
            <consortium name="The Broad Institute Genomics Platform"/>
            <consortium name="The Broad Institute Genome Sequencing Center for Infectious Disease"/>
            <person name="Wu L."/>
            <person name="Ma J."/>
        </authorList>
    </citation>
    <scope>NUCLEOTIDE SEQUENCE [LARGE SCALE GENOMIC DNA]</scope>
    <source>
        <strain evidence="2">CCUG 54518</strain>
    </source>
</reference>
<dbReference type="GO" id="GO:0016757">
    <property type="term" value="F:glycosyltransferase activity"/>
    <property type="evidence" value="ECO:0007669"/>
    <property type="project" value="UniProtKB-KW"/>
</dbReference>
<evidence type="ECO:0000313" key="2">
    <source>
        <dbReference type="Proteomes" id="UP001596495"/>
    </source>
</evidence>
<accession>A0ABW2REH7</accession>
<dbReference type="EMBL" id="JBHTBX010000019">
    <property type="protein sequence ID" value="MFC7436503.1"/>
    <property type="molecule type" value="Genomic_DNA"/>
</dbReference>
<comment type="caution">
    <text evidence="1">The sequence shown here is derived from an EMBL/GenBank/DDBJ whole genome shotgun (WGS) entry which is preliminary data.</text>
</comment>
<dbReference type="PANTHER" id="PTHR46656">
    <property type="entry name" value="PUTATIVE-RELATED"/>
    <property type="match status" value="1"/>
</dbReference>
<dbReference type="PANTHER" id="PTHR46656:SF3">
    <property type="entry name" value="PUTATIVE-RELATED"/>
    <property type="match status" value="1"/>
</dbReference>
<dbReference type="Proteomes" id="UP001596495">
    <property type="component" value="Unassembled WGS sequence"/>
</dbReference>
<proteinExistence type="predicted"/>
<name>A0ABW2REH7_9BURK</name>
<dbReference type="EC" id="2.4.-.-" evidence="1"/>
<protein>
    <submittedName>
        <fullName evidence="1">Glycosyltransferase family 4 protein</fullName>
        <ecNumber evidence="1">2.4.-.-</ecNumber>
    </submittedName>
</protein>
<dbReference type="Gene3D" id="3.40.50.2000">
    <property type="entry name" value="Glycogen Phosphorylase B"/>
    <property type="match status" value="1"/>
</dbReference>
<gene>
    <name evidence="1" type="ORF">ACFQNJ_18500</name>
</gene>
<keyword evidence="1" id="KW-0808">Transferase</keyword>
<keyword evidence="1" id="KW-0328">Glycosyltransferase</keyword>
<dbReference type="Pfam" id="PF13692">
    <property type="entry name" value="Glyco_trans_1_4"/>
    <property type="match status" value="1"/>
</dbReference>
<evidence type="ECO:0000313" key="1">
    <source>
        <dbReference type="EMBL" id="MFC7436503.1"/>
    </source>
</evidence>
<dbReference type="CDD" id="cd03801">
    <property type="entry name" value="GT4_PimA-like"/>
    <property type="match status" value="1"/>
</dbReference>
<organism evidence="1 2">
    <name type="scientific">Hydrogenophaga bisanensis</name>
    <dbReference type="NCBI Taxonomy" id="439611"/>
    <lineage>
        <taxon>Bacteria</taxon>
        <taxon>Pseudomonadati</taxon>
        <taxon>Pseudomonadota</taxon>
        <taxon>Betaproteobacteria</taxon>
        <taxon>Burkholderiales</taxon>
        <taxon>Comamonadaceae</taxon>
        <taxon>Hydrogenophaga</taxon>
    </lineage>
</organism>
<dbReference type="RefSeq" id="WP_382260183.1">
    <property type="nucleotide sequence ID" value="NZ_JBHTBX010000019.1"/>
</dbReference>
<dbReference type="SUPFAM" id="SSF53756">
    <property type="entry name" value="UDP-Glycosyltransferase/glycogen phosphorylase"/>
    <property type="match status" value="1"/>
</dbReference>